<keyword evidence="2" id="KW-1185">Reference proteome</keyword>
<dbReference type="Proteomes" id="UP001209878">
    <property type="component" value="Unassembled WGS sequence"/>
</dbReference>
<dbReference type="EMBL" id="JAODUO010000842">
    <property type="protein sequence ID" value="KAK2173921.1"/>
    <property type="molecule type" value="Genomic_DNA"/>
</dbReference>
<accession>A0AAD9NML6</accession>
<name>A0AAD9NML6_RIDPI</name>
<evidence type="ECO:0000313" key="1">
    <source>
        <dbReference type="EMBL" id="KAK2173921.1"/>
    </source>
</evidence>
<comment type="caution">
    <text evidence="1">The sequence shown here is derived from an EMBL/GenBank/DDBJ whole genome shotgun (WGS) entry which is preliminary data.</text>
</comment>
<sequence>MIQLIRFYFKTCLTRQKLLIDECVIVYSYFAVAHWRYSRNIDVIFDFWQGMCETAGTTKEFKFYAHQAVLLNRLTKDGRYDLRCILEFHVEIYVHHHFEMCYLKMKYPKCLCKQSFPLISTHYLLIS</sequence>
<protein>
    <submittedName>
        <fullName evidence="1">Uncharacterized protein</fullName>
    </submittedName>
</protein>
<evidence type="ECO:0000313" key="2">
    <source>
        <dbReference type="Proteomes" id="UP001209878"/>
    </source>
</evidence>
<dbReference type="AlphaFoldDB" id="A0AAD9NML6"/>
<gene>
    <name evidence="1" type="ORF">NP493_842g01010</name>
</gene>
<organism evidence="1 2">
    <name type="scientific">Ridgeia piscesae</name>
    <name type="common">Tubeworm</name>
    <dbReference type="NCBI Taxonomy" id="27915"/>
    <lineage>
        <taxon>Eukaryota</taxon>
        <taxon>Metazoa</taxon>
        <taxon>Spiralia</taxon>
        <taxon>Lophotrochozoa</taxon>
        <taxon>Annelida</taxon>
        <taxon>Polychaeta</taxon>
        <taxon>Sedentaria</taxon>
        <taxon>Canalipalpata</taxon>
        <taxon>Sabellida</taxon>
        <taxon>Siboglinidae</taxon>
        <taxon>Ridgeia</taxon>
    </lineage>
</organism>
<proteinExistence type="predicted"/>
<reference evidence="1" key="1">
    <citation type="journal article" date="2023" name="Mol. Biol. Evol.">
        <title>Third-Generation Sequencing Reveals the Adaptive Role of the Epigenome in Three Deep-Sea Polychaetes.</title>
        <authorList>
            <person name="Perez M."/>
            <person name="Aroh O."/>
            <person name="Sun Y."/>
            <person name="Lan Y."/>
            <person name="Juniper S.K."/>
            <person name="Young C.R."/>
            <person name="Angers B."/>
            <person name="Qian P.Y."/>
        </authorList>
    </citation>
    <scope>NUCLEOTIDE SEQUENCE</scope>
    <source>
        <strain evidence="1">R07B-5</strain>
    </source>
</reference>